<comment type="catalytic activity">
    <reaction evidence="1">
        <text>L-glutamyl-tRNA(Gln) + L-glutamine + ATP + H2O = L-glutaminyl-tRNA(Gln) + L-glutamate + ADP + phosphate + H(+)</text>
        <dbReference type="Rhea" id="RHEA:17521"/>
        <dbReference type="Rhea" id="RHEA-COMP:9681"/>
        <dbReference type="Rhea" id="RHEA-COMP:9684"/>
        <dbReference type="ChEBI" id="CHEBI:15377"/>
        <dbReference type="ChEBI" id="CHEBI:15378"/>
        <dbReference type="ChEBI" id="CHEBI:29985"/>
        <dbReference type="ChEBI" id="CHEBI:30616"/>
        <dbReference type="ChEBI" id="CHEBI:43474"/>
        <dbReference type="ChEBI" id="CHEBI:58359"/>
        <dbReference type="ChEBI" id="CHEBI:78520"/>
        <dbReference type="ChEBI" id="CHEBI:78521"/>
        <dbReference type="ChEBI" id="CHEBI:456216"/>
    </reaction>
</comment>
<keyword evidence="3" id="KW-1185">Reference proteome</keyword>
<keyword evidence="2" id="KW-0808">Transferase</keyword>
<evidence type="ECO:0000313" key="3">
    <source>
        <dbReference type="Proteomes" id="UP000295830"/>
    </source>
</evidence>
<comment type="catalytic activity">
    <reaction evidence="1">
        <text>L-aspartyl-tRNA(Asn) + L-glutamine + ATP + H2O = L-asparaginyl-tRNA(Asn) + L-glutamate + ADP + phosphate + 2 H(+)</text>
        <dbReference type="Rhea" id="RHEA:14513"/>
        <dbReference type="Rhea" id="RHEA-COMP:9674"/>
        <dbReference type="Rhea" id="RHEA-COMP:9677"/>
        <dbReference type="ChEBI" id="CHEBI:15377"/>
        <dbReference type="ChEBI" id="CHEBI:15378"/>
        <dbReference type="ChEBI" id="CHEBI:29985"/>
        <dbReference type="ChEBI" id="CHEBI:30616"/>
        <dbReference type="ChEBI" id="CHEBI:43474"/>
        <dbReference type="ChEBI" id="CHEBI:58359"/>
        <dbReference type="ChEBI" id="CHEBI:78515"/>
        <dbReference type="ChEBI" id="CHEBI:78516"/>
        <dbReference type="ChEBI" id="CHEBI:456216"/>
    </reaction>
</comment>
<dbReference type="InterPro" id="IPR036113">
    <property type="entry name" value="Asp/Glu-ADT_sf_sub_c"/>
</dbReference>
<evidence type="ECO:0000313" key="2">
    <source>
        <dbReference type="EMBL" id="TDT43259.1"/>
    </source>
</evidence>
<dbReference type="GO" id="GO:0006450">
    <property type="term" value="P:regulation of translational fidelity"/>
    <property type="evidence" value="ECO:0007669"/>
    <property type="project" value="InterPro"/>
</dbReference>
<reference evidence="2 3" key="1">
    <citation type="submission" date="2019-03" db="EMBL/GenBank/DDBJ databases">
        <title>Genomic Encyclopedia of Type Strains, Phase IV (KMG-IV): sequencing the most valuable type-strain genomes for metagenomic binning, comparative biology and taxonomic classification.</title>
        <authorList>
            <person name="Goeker M."/>
        </authorList>
    </citation>
    <scope>NUCLEOTIDE SEQUENCE [LARGE SCALE GENOMIC DNA]</scope>
    <source>
        <strain evidence="2 3">DSM 15505</strain>
    </source>
</reference>
<sequence>MSISKEQIEQVAYLARIQISDAEKSALESKLSSILDMVDELQAADTDGITPMAHPLDATQRLRPDEVTEPNEREKFQKLAPEAENGLYLVPRVVE</sequence>
<dbReference type="SUPFAM" id="SSF141000">
    <property type="entry name" value="Glu-tRNAGln amidotransferase C subunit"/>
    <property type="match status" value="1"/>
</dbReference>
<dbReference type="HAMAP" id="MF_00122">
    <property type="entry name" value="GatC"/>
    <property type="match status" value="1"/>
</dbReference>
<dbReference type="PANTHER" id="PTHR15004:SF0">
    <property type="entry name" value="GLUTAMYL-TRNA(GLN) AMIDOTRANSFERASE SUBUNIT C, MITOCHONDRIAL"/>
    <property type="match status" value="1"/>
</dbReference>
<dbReference type="EMBL" id="SOAX01000002">
    <property type="protein sequence ID" value="TDT43259.1"/>
    <property type="molecule type" value="Genomic_DNA"/>
</dbReference>
<dbReference type="OrthoDB" id="9794326at2"/>
<dbReference type="Gene3D" id="1.10.20.60">
    <property type="entry name" value="Glu-tRNAGln amidotransferase C subunit, N-terminal domain"/>
    <property type="match status" value="1"/>
</dbReference>
<gene>
    <name evidence="1" type="primary">gatC</name>
    <name evidence="2" type="ORF">DES49_1073</name>
</gene>
<keyword evidence="1" id="KW-0436">Ligase</keyword>
<comment type="similarity">
    <text evidence="1">Belongs to the GatC family.</text>
</comment>
<proteinExistence type="inferred from homology"/>
<dbReference type="EC" id="6.3.5.-" evidence="1"/>
<dbReference type="GO" id="GO:0005524">
    <property type="term" value="F:ATP binding"/>
    <property type="evidence" value="ECO:0007669"/>
    <property type="project" value="UniProtKB-KW"/>
</dbReference>
<comment type="caution">
    <text evidence="2">The sequence shown here is derived from an EMBL/GenBank/DDBJ whole genome shotgun (WGS) entry which is preliminary data.</text>
</comment>
<evidence type="ECO:0000256" key="1">
    <source>
        <dbReference type="HAMAP-Rule" id="MF_00122"/>
    </source>
</evidence>
<dbReference type="Pfam" id="PF02686">
    <property type="entry name" value="GatC"/>
    <property type="match status" value="1"/>
</dbReference>
<keyword evidence="1" id="KW-0547">Nucleotide-binding</keyword>
<keyword evidence="1" id="KW-0648">Protein biosynthesis</keyword>
<dbReference type="NCBIfam" id="TIGR00135">
    <property type="entry name" value="gatC"/>
    <property type="match status" value="1"/>
</dbReference>
<name>A0A4R7K1C9_9GAMM</name>
<dbReference type="GO" id="GO:0050567">
    <property type="term" value="F:glutaminyl-tRNA synthase (glutamine-hydrolyzing) activity"/>
    <property type="evidence" value="ECO:0007669"/>
    <property type="project" value="UniProtKB-UniRule"/>
</dbReference>
<organism evidence="2 3">
    <name type="scientific">Halospina denitrificans</name>
    <dbReference type="NCBI Taxonomy" id="332522"/>
    <lineage>
        <taxon>Bacteria</taxon>
        <taxon>Pseudomonadati</taxon>
        <taxon>Pseudomonadota</taxon>
        <taxon>Gammaproteobacteria</taxon>
        <taxon>Halospina</taxon>
    </lineage>
</organism>
<dbReference type="GO" id="GO:0016740">
    <property type="term" value="F:transferase activity"/>
    <property type="evidence" value="ECO:0007669"/>
    <property type="project" value="UniProtKB-KW"/>
</dbReference>
<accession>A0A4R7K1C9</accession>
<dbReference type="GO" id="GO:0070681">
    <property type="term" value="P:glutaminyl-tRNAGln biosynthesis via transamidation"/>
    <property type="evidence" value="ECO:0007669"/>
    <property type="project" value="TreeGrafter"/>
</dbReference>
<dbReference type="PANTHER" id="PTHR15004">
    <property type="entry name" value="GLUTAMYL-TRNA(GLN) AMIDOTRANSFERASE SUBUNIT C, MITOCHONDRIAL"/>
    <property type="match status" value="1"/>
</dbReference>
<dbReference type="RefSeq" id="WP_133735338.1">
    <property type="nucleotide sequence ID" value="NZ_SOAX01000002.1"/>
</dbReference>
<dbReference type="AlphaFoldDB" id="A0A4R7K1C9"/>
<dbReference type="InterPro" id="IPR003837">
    <property type="entry name" value="GatC"/>
</dbReference>
<comment type="subunit">
    <text evidence="1">Heterotrimer of A, B and C subunits.</text>
</comment>
<keyword evidence="1" id="KW-0067">ATP-binding</keyword>
<comment type="function">
    <text evidence="1">Allows the formation of correctly charged Asn-tRNA(Asn) or Gln-tRNA(Gln) through the transamidation of misacylated Asp-tRNA(Asn) or Glu-tRNA(Gln) in organisms which lack either or both of asparaginyl-tRNA or glutaminyl-tRNA synthetases. The reaction takes place in the presence of glutamine and ATP through an activated phospho-Asp-tRNA(Asn) or phospho-Glu-tRNA(Gln).</text>
</comment>
<dbReference type="GO" id="GO:0006412">
    <property type="term" value="P:translation"/>
    <property type="evidence" value="ECO:0007669"/>
    <property type="project" value="UniProtKB-UniRule"/>
</dbReference>
<dbReference type="GO" id="GO:0050566">
    <property type="term" value="F:asparaginyl-tRNA synthase (glutamine-hydrolyzing) activity"/>
    <property type="evidence" value="ECO:0007669"/>
    <property type="project" value="RHEA"/>
</dbReference>
<dbReference type="Proteomes" id="UP000295830">
    <property type="component" value="Unassembled WGS sequence"/>
</dbReference>
<protein>
    <recommendedName>
        <fullName evidence="1">Aspartyl/glutamyl-tRNA(Asn/Gln) amidotransferase subunit C</fullName>
        <shortName evidence="1">Asp/Glu-ADT subunit C</shortName>
        <ecNumber evidence="1">6.3.5.-</ecNumber>
    </recommendedName>
</protein>